<dbReference type="RefSeq" id="WP_095371064.1">
    <property type="nucleotide sequence ID" value="NZ_CP022983.1"/>
</dbReference>
<reference evidence="2 3" key="1">
    <citation type="submission" date="2017-08" db="EMBL/GenBank/DDBJ databases">
        <title>Complete Genome Sequence of Bacillus kochii Oregon-R-modENCODE STRAIN BDGP4, isolated from Drosophila melanogaster gut.</title>
        <authorList>
            <person name="Wan K.H."/>
            <person name="Yu C."/>
            <person name="Park S."/>
            <person name="Hammonds A.S."/>
            <person name="Booth B.W."/>
            <person name="Celniker S.E."/>
        </authorList>
    </citation>
    <scope>NUCLEOTIDE SEQUENCE [LARGE SCALE GENOMIC DNA]</scope>
    <source>
        <strain evidence="2 3">BDGP4</strain>
    </source>
</reference>
<keyword evidence="1" id="KW-0472">Membrane</keyword>
<organism evidence="2 3">
    <name type="scientific">Cytobacillus kochii</name>
    <dbReference type="NCBI Taxonomy" id="859143"/>
    <lineage>
        <taxon>Bacteria</taxon>
        <taxon>Bacillati</taxon>
        <taxon>Bacillota</taxon>
        <taxon>Bacilli</taxon>
        <taxon>Bacillales</taxon>
        <taxon>Bacillaceae</taxon>
        <taxon>Cytobacillus</taxon>
    </lineage>
</organism>
<feature type="transmembrane region" description="Helical" evidence="1">
    <location>
        <begin position="73"/>
        <end position="95"/>
    </location>
</feature>
<evidence type="ECO:0000256" key="1">
    <source>
        <dbReference type="SAM" id="Phobius"/>
    </source>
</evidence>
<keyword evidence="1" id="KW-0812">Transmembrane</keyword>
<evidence type="ECO:0000313" key="3">
    <source>
        <dbReference type="Proteomes" id="UP000215137"/>
    </source>
</evidence>
<dbReference type="EMBL" id="CP022983">
    <property type="protein sequence ID" value="ASV67490.1"/>
    <property type="molecule type" value="Genomic_DNA"/>
</dbReference>
<protein>
    <recommendedName>
        <fullName evidence="4">DUF3784 domain-containing protein</fullName>
    </recommendedName>
</protein>
<dbReference type="Proteomes" id="UP000215137">
    <property type="component" value="Chromosome"/>
</dbReference>
<gene>
    <name evidence="2" type="ORF">CKF48_09190</name>
</gene>
<name>A0A248THC6_9BACI</name>
<dbReference type="OrthoDB" id="2933774at2"/>
<keyword evidence="1" id="KW-1133">Transmembrane helix</keyword>
<dbReference type="AlphaFoldDB" id="A0A248THC6"/>
<evidence type="ECO:0000313" key="2">
    <source>
        <dbReference type="EMBL" id="ASV67490.1"/>
    </source>
</evidence>
<evidence type="ECO:0008006" key="4">
    <source>
        <dbReference type="Google" id="ProtNLM"/>
    </source>
</evidence>
<sequence>MITLTTSLIIGLAILVIVSEVYKAKFESKKESMDERGELLLFKIKSLSYSILSGGILLGVALVAILDVIQKEYFIYYVMIVFFIQSIVSSIYLAVVKRI</sequence>
<keyword evidence="3" id="KW-1185">Reference proteome</keyword>
<dbReference type="KEGG" id="bko:CKF48_09190"/>
<proteinExistence type="predicted"/>
<accession>A0A248THC6</accession>
<feature type="transmembrane region" description="Helical" evidence="1">
    <location>
        <begin position="47"/>
        <end position="66"/>
    </location>
</feature>